<dbReference type="AlphaFoldDB" id="A0A1X7UPM9"/>
<organism evidence="1">
    <name type="scientific">Amphimedon queenslandica</name>
    <name type="common">Sponge</name>
    <dbReference type="NCBI Taxonomy" id="400682"/>
    <lineage>
        <taxon>Eukaryota</taxon>
        <taxon>Metazoa</taxon>
        <taxon>Porifera</taxon>
        <taxon>Demospongiae</taxon>
        <taxon>Heteroscleromorpha</taxon>
        <taxon>Haplosclerida</taxon>
        <taxon>Niphatidae</taxon>
        <taxon>Amphimedon</taxon>
    </lineage>
</organism>
<dbReference type="InParanoid" id="A0A1X7UPM9"/>
<reference evidence="1" key="1">
    <citation type="submission" date="2017-05" db="UniProtKB">
        <authorList>
            <consortium name="EnsemblMetazoa"/>
        </authorList>
    </citation>
    <scope>IDENTIFICATION</scope>
</reference>
<protein>
    <submittedName>
        <fullName evidence="1">Uncharacterized protein</fullName>
    </submittedName>
</protein>
<dbReference type="EnsemblMetazoa" id="Aqu2.1.29950_001">
    <property type="protein sequence ID" value="Aqu2.1.29950_001"/>
    <property type="gene ID" value="Aqu2.1.29950"/>
</dbReference>
<proteinExistence type="predicted"/>
<evidence type="ECO:0000313" key="1">
    <source>
        <dbReference type="EnsemblMetazoa" id="Aqu2.1.29950_001"/>
    </source>
</evidence>
<name>A0A1X7UPM9_AMPQE</name>
<accession>A0A1X7UPM9</accession>
<sequence length="38" mass="4066">MIASIVLNISFLYGRTVMKTSATIILKTISSASKTFAS</sequence>